<keyword evidence="3" id="KW-1185">Reference proteome</keyword>
<sequence>MQHHSSELFVNGVVEIRIYTDAYLESRPAWTLSGLPSFATAVETAIMSLIRDDGIEVTSKFVDCSNLTNKGKTVDKGTPGESNDNKPNLGKRKRFMTDEDVAVFNGMKQAVSDVVAAVRESIHAEAAPRIYSVVINCPGFSREALMYALNHMMEHKATSLVFLYMTPDDRDLWLKTFLAKHYHNLCDLICLEQ</sequence>
<evidence type="ECO:0000256" key="1">
    <source>
        <dbReference type="SAM" id="MobiDB-lite"/>
    </source>
</evidence>
<dbReference type="PANTHER" id="PTHR47127">
    <property type="entry name" value="10A19I.15"/>
    <property type="match status" value="1"/>
</dbReference>
<evidence type="ECO:0000313" key="2">
    <source>
        <dbReference type="EnsemblPlants" id="Zm00001eb170940_P001"/>
    </source>
</evidence>
<dbReference type="Gramene" id="Zm00001eb170940_T001">
    <property type="protein sequence ID" value="Zm00001eb170940_P001"/>
    <property type="gene ID" value="Zm00001eb170940"/>
</dbReference>
<proteinExistence type="evidence at protein level"/>
<evidence type="ECO:0000313" key="3">
    <source>
        <dbReference type="Proteomes" id="UP000007305"/>
    </source>
</evidence>
<accession>A0A804NM66</accession>
<keyword evidence="4" id="KW-1267">Proteomics identification</keyword>
<reference evidence="2" key="3">
    <citation type="submission" date="2021-05" db="UniProtKB">
        <authorList>
            <consortium name="EnsemblPlants"/>
        </authorList>
    </citation>
    <scope>IDENTIFICATION</scope>
    <source>
        <strain evidence="2">cv. B73</strain>
    </source>
</reference>
<dbReference type="Proteomes" id="UP000007305">
    <property type="component" value="Chromosome 4"/>
</dbReference>
<dbReference type="AlphaFoldDB" id="A0A804NM66"/>
<organism evidence="2 3">
    <name type="scientific">Zea mays</name>
    <name type="common">Maize</name>
    <dbReference type="NCBI Taxonomy" id="4577"/>
    <lineage>
        <taxon>Eukaryota</taxon>
        <taxon>Viridiplantae</taxon>
        <taxon>Streptophyta</taxon>
        <taxon>Embryophyta</taxon>
        <taxon>Tracheophyta</taxon>
        <taxon>Spermatophyta</taxon>
        <taxon>Magnoliopsida</taxon>
        <taxon>Liliopsida</taxon>
        <taxon>Poales</taxon>
        <taxon>Poaceae</taxon>
        <taxon>PACMAD clade</taxon>
        <taxon>Panicoideae</taxon>
        <taxon>Andropogonodae</taxon>
        <taxon>Andropogoneae</taxon>
        <taxon>Tripsacinae</taxon>
        <taxon>Zea</taxon>
    </lineage>
</organism>
<reference evidence="3" key="1">
    <citation type="journal article" date="2009" name="Science">
        <title>The B73 maize genome: complexity, diversity, and dynamics.</title>
        <authorList>
            <person name="Schnable P.S."/>
            <person name="Ware D."/>
            <person name="Fulton R.S."/>
            <person name="Stein J.C."/>
            <person name="Wei F."/>
            <person name="Pasternak S."/>
            <person name="Liang C."/>
            <person name="Zhang J."/>
            <person name="Fulton L."/>
            <person name="Graves T.A."/>
            <person name="Minx P."/>
            <person name="Reily A.D."/>
            <person name="Courtney L."/>
            <person name="Kruchowski S.S."/>
            <person name="Tomlinson C."/>
            <person name="Strong C."/>
            <person name="Delehaunty K."/>
            <person name="Fronick C."/>
            <person name="Courtney B."/>
            <person name="Rock S.M."/>
            <person name="Belter E."/>
            <person name="Du F."/>
            <person name="Kim K."/>
            <person name="Abbott R.M."/>
            <person name="Cotton M."/>
            <person name="Levy A."/>
            <person name="Marchetto P."/>
            <person name="Ochoa K."/>
            <person name="Jackson S.M."/>
            <person name="Gillam B."/>
            <person name="Chen W."/>
            <person name="Yan L."/>
            <person name="Higginbotham J."/>
            <person name="Cardenas M."/>
            <person name="Waligorski J."/>
            <person name="Applebaum E."/>
            <person name="Phelps L."/>
            <person name="Falcone J."/>
            <person name="Kanchi K."/>
            <person name="Thane T."/>
            <person name="Scimone A."/>
            <person name="Thane N."/>
            <person name="Henke J."/>
            <person name="Wang T."/>
            <person name="Ruppert J."/>
            <person name="Shah N."/>
            <person name="Rotter K."/>
            <person name="Hodges J."/>
            <person name="Ingenthron E."/>
            <person name="Cordes M."/>
            <person name="Kohlberg S."/>
            <person name="Sgro J."/>
            <person name="Delgado B."/>
            <person name="Mead K."/>
            <person name="Chinwalla A."/>
            <person name="Leonard S."/>
            <person name="Crouse K."/>
            <person name="Collura K."/>
            <person name="Kudrna D."/>
            <person name="Currie J."/>
            <person name="He R."/>
            <person name="Angelova A."/>
            <person name="Rajasekar S."/>
            <person name="Mueller T."/>
            <person name="Lomeli R."/>
            <person name="Scara G."/>
            <person name="Ko A."/>
            <person name="Delaney K."/>
            <person name="Wissotski M."/>
            <person name="Lopez G."/>
            <person name="Campos D."/>
            <person name="Braidotti M."/>
            <person name="Ashley E."/>
            <person name="Golser W."/>
            <person name="Kim H."/>
            <person name="Lee S."/>
            <person name="Lin J."/>
            <person name="Dujmic Z."/>
            <person name="Kim W."/>
            <person name="Talag J."/>
            <person name="Zuccolo A."/>
            <person name="Fan C."/>
            <person name="Sebastian A."/>
            <person name="Kramer M."/>
            <person name="Spiegel L."/>
            <person name="Nascimento L."/>
            <person name="Zutavern T."/>
            <person name="Miller B."/>
            <person name="Ambroise C."/>
            <person name="Muller S."/>
            <person name="Spooner W."/>
            <person name="Narechania A."/>
            <person name="Ren L."/>
            <person name="Wei S."/>
            <person name="Kumari S."/>
            <person name="Faga B."/>
            <person name="Levy M.J."/>
            <person name="McMahan L."/>
            <person name="Van Buren P."/>
            <person name="Vaughn M.W."/>
            <person name="Ying K."/>
            <person name="Yeh C.-T."/>
            <person name="Emrich S.J."/>
            <person name="Jia Y."/>
            <person name="Kalyanaraman A."/>
            <person name="Hsia A.-P."/>
            <person name="Barbazuk W.B."/>
            <person name="Baucom R.S."/>
            <person name="Brutnell T.P."/>
            <person name="Carpita N.C."/>
            <person name="Chaparro C."/>
            <person name="Chia J.-M."/>
            <person name="Deragon J.-M."/>
            <person name="Estill J.C."/>
            <person name="Fu Y."/>
            <person name="Jeddeloh J.A."/>
            <person name="Han Y."/>
            <person name="Lee H."/>
            <person name="Li P."/>
            <person name="Lisch D.R."/>
            <person name="Liu S."/>
            <person name="Liu Z."/>
            <person name="Nagel D.H."/>
            <person name="McCann M.C."/>
            <person name="SanMiguel P."/>
            <person name="Myers A.M."/>
            <person name="Nettleton D."/>
            <person name="Nguyen J."/>
            <person name="Penning B.W."/>
            <person name="Ponnala L."/>
            <person name="Schneider K.L."/>
            <person name="Schwartz D.C."/>
            <person name="Sharma A."/>
            <person name="Soderlund C."/>
            <person name="Springer N.M."/>
            <person name="Sun Q."/>
            <person name="Wang H."/>
            <person name="Waterman M."/>
            <person name="Westerman R."/>
            <person name="Wolfgruber T.K."/>
            <person name="Yang L."/>
            <person name="Yu Y."/>
            <person name="Zhang L."/>
            <person name="Zhou S."/>
            <person name="Zhu Q."/>
            <person name="Bennetzen J.L."/>
            <person name="Dawe R.K."/>
            <person name="Jiang J."/>
            <person name="Jiang N."/>
            <person name="Presting G.G."/>
            <person name="Wessler S.R."/>
            <person name="Aluru S."/>
            <person name="Martienssen R.A."/>
            <person name="Clifton S.W."/>
            <person name="McCombie W.R."/>
            <person name="Wing R.A."/>
            <person name="Wilson R.K."/>
        </authorList>
    </citation>
    <scope>NUCLEOTIDE SEQUENCE [LARGE SCALE GENOMIC DNA]</scope>
    <source>
        <strain evidence="3">cv. B73</strain>
    </source>
</reference>
<dbReference type="EnsemblPlants" id="Zm00001eb170940_T001">
    <property type="protein sequence ID" value="Zm00001eb170940_P001"/>
    <property type="gene ID" value="Zm00001eb170940"/>
</dbReference>
<name>A0A804NM66_MAIZE</name>
<feature type="region of interest" description="Disordered" evidence="1">
    <location>
        <begin position="72"/>
        <end position="91"/>
    </location>
</feature>
<dbReference type="InParanoid" id="A0A804NM66"/>
<protein>
    <submittedName>
        <fullName evidence="2">Uncharacterized protein</fullName>
    </submittedName>
</protein>
<reference evidence="2" key="2">
    <citation type="submission" date="2019-07" db="EMBL/GenBank/DDBJ databases">
        <authorList>
            <person name="Seetharam A."/>
            <person name="Woodhouse M."/>
            <person name="Cannon E."/>
        </authorList>
    </citation>
    <scope>NUCLEOTIDE SEQUENCE [LARGE SCALE GENOMIC DNA]</scope>
    <source>
        <strain evidence="2">cv. B73</strain>
    </source>
</reference>
<evidence type="ECO:0007829" key="4">
    <source>
        <dbReference type="PeptideAtlas" id="A0A804NM66"/>
    </source>
</evidence>